<dbReference type="RefSeq" id="WP_017637842.1">
    <property type="nucleotide sequence ID" value="NZ_JAUOQO010000008.1"/>
</dbReference>
<evidence type="ECO:0000259" key="6">
    <source>
        <dbReference type="Pfam" id="PF21981"/>
    </source>
</evidence>
<evidence type="ECO:0000313" key="8">
    <source>
        <dbReference type="EMBL" id="MDO6574427.1"/>
    </source>
</evidence>
<evidence type="ECO:0000256" key="3">
    <source>
        <dbReference type="ARBA" id="ARBA00018111"/>
    </source>
</evidence>
<gene>
    <name evidence="5 8" type="primary">recX</name>
    <name evidence="8" type="ORF">Q4528_09655</name>
</gene>
<evidence type="ECO:0000256" key="5">
    <source>
        <dbReference type="HAMAP-Rule" id="MF_01114"/>
    </source>
</evidence>
<dbReference type="Gene3D" id="1.10.10.10">
    <property type="entry name" value="Winged helix-like DNA-binding domain superfamily/Winged helix DNA-binding domain"/>
    <property type="match status" value="4"/>
</dbReference>
<dbReference type="InterPro" id="IPR053925">
    <property type="entry name" value="RecX_HTH_3rd"/>
</dbReference>
<dbReference type="NCBIfam" id="NF010733">
    <property type="entry name" value="PRK14135.1"/>
    <property type="match status" value="1"/>
</dbReference>
<evidence type="ECO:0000256" key="1">
    <source>
        <dbReference type="ARBA" id="ARBA00004496"/>
    </source>
</evidence>
<comment type="similarity">
    <text evidence="2 5">Belongs to the RecX family.</text>
</comment>
<dbReference type="Pfam" id="PF21982">
    <property type="entry name" value="RecX_HTH1"/>
    <property type="match status" value="1"/>
</dbReference>
<dbReference type="GO" id="GO:0005737">
    <property type="term" value="C:cytoplasm"/>
    <property type="evidence" value="ECO:0007669"/>
    <property type="project" value="UniProtKB-SubCell"/>
</dbReference>
<evidence type="ECO:0000256" key="4">
    <source>
        <dbReference type="ARBA" id="ARBA00022490"/>
    </source>
</evidence>
<evidence type="ECO:0000256" key="2">
    <source>
        <dbReference type="ARBA" id="ARBA00009695"/>
    </source>
</evidence>
<organism evidence="8 9">
    <name type="scientific">Staphylococcus pasteuri_A</name>
    <dbReference type="NCBI Taxonomy" id="3062664"/>
    <lineage>
        <taxon>Bacteria</taxon>
        <taxon>Bacillati</taxon>
        <taxon>Bacillota</taxon>
        <taxon>Bacilli</taxon>
        <taxon>Bacillales</taxon>
        <taxon>Staphylococcaceae</taxon>
        <taxon>Staphylococcus</taxon>
    </lineage>
</organism>
<sequence length="272" mass="32313">MPKITKLEVQKKNKERFNLYLDNQFEMGIDIDTLVKFNLKKDQVLEAAEMEQIQKYDHYRRGLNIAIQYLSFRKRTEREVRQHLIKNDISEEALQQVIDYCYQEKLIDHYDYAESLKNTMINTTDKGPETYKQKLYQAGIETNIIDEYTALYIEQQPMEDIIKVASKVIKTKKGPTSKVKQKTMTALMQKGFTIEKIKQAMDELDFSQDEEQLDDMLQTDLEKTYQKHQRKYEGQQLVRKTIETLMRKGYKYDKIKSKLEESGIENGTEEIE</sequence>
<dbReference type="PANTHER" id="PTHR33602">
    <property type="entry name" value="REGULATORY PROTEIN RECX FAMILY PROTEIN"/>
    <property type="match status" value="1"/>
</dbReference>
<protein>
    <recommendedName>
        <fullName evidence="3 5">Regulatory protein RecX</fullName>
    </recommendedName>
</protein>
<dbReference type="AlphaFoldDB" id="A0AAW7YWE4"/>
<dbReference type="GeneID" id="72470003"/>
<dbReference type="GO" id="GO:0006282">
    <property type="term" value="P:regulation of DNA repair"/>
    <property type="evidence" value="ECO:0007669"/>
    <property type="project" value="UniProtKB-UniRule"/>
</dbReference>
<dbReference type="Pfam" id="PF21981">
    <property type="entry name" value="RecX_HTH3"/>
    <property type="match status" value="1"/>
</dbReference>
<reference evidence="8" key="1">
    <citation type="submission" date="2023-07" db="EMBL/GenBank/DDBJ databases">
        <title>Genome content predicts the carbon catabolic preferences of heterotrophic bacteria.</title>
        <authorList>
            <person name="Gralka M."/>
        </authorList>
    </citation>
    <scope>NUCLEOTIDE SEQUENCE</scope>
    <source>
        <strain evidence="8">E2R20</strain>
    </source>
</reference>
<evidence type="ECO:0000259" key="7">
    <source>
        <dbReference type="Pfam" id="PF21982"/>
    </source>
</evidence>
<evidence type="ECO:0000313" key="9">
    <source>
        <dbReference type="Proteomes" id="UP001170310"/>
    </source>
</evidence>
<dbReference type="InterPro" id="IPR003783">
    <property type="entry name" value="Regulatory_RecX"/>
</dbReference>
<feature type="domain" description="RecX third three-helical" evidence="6">
    <location>
        <begin position="155"/>
        <end position="201"/>
    </location>
</feature>
<dbReference type="EMBL" id="JAUOQO010000008">
    <property type="protein sequence ID" value="MDO6574427.1"/>
    <property type="molecule type" value="Genomic_DNA"/>
</dbReference>
<keyword evidence="4 5" id="KW-0963">Cytoplasm</keyword>
<comment type="caution">
    <text evidence="8">The sequence shown here is derived from an EMBL/GenBank/DDBJ whole genome shotgun (WGS) entry which is preliminary data.</text>
</comment>
<comment type="subcellular location">
    <subcellularLocation>
        <location evidence="1 5">Cytoplasm</location>
    </subcellularLocation>
</comment>
<proteinExistence type="inferred from homology"/>
<accession>A0AAW7YWE4</accession>
<dbReference type="Proteomes" id="UP001170310">
    <property type="component" value="Unassembled WGS sequence"/>
</dbReference>
<dbReference type="PANTHER" id="PTHR33602:SF1">
    <property type="entry name" value="REGULATORY PROTEIN RECX FAMILY PROTEIN"/>
    <property type="match status" value="1"/>
</dbReference>
<name>A0AAW7YWE4_9STAP</name>
<comment type="function">
    <text evidence="5">Modulates RecA activity.</text>
</comment>
<dbReference type="InterPro" id="IPR053926">
    <property type="entry name" value="RecX_HTH_1st"/>
</dbReference>
<dbReference type="InterPro" id="IPR036388">
    <property type="entry name" value="WH-like_DNA-bd_sf"/>
</dbReference>
<keyword evidence="9" id="KW-1185">Reference proteome</keyword>
<dbReference type="HAMAP" id="MF_01114">
    <property type="entry name" value="RecX"/>
    <property type="match status" value="1"/>
</dbReference>
<feature type="domain" description="RecX first three-helical" evidence="7">
    <location>
        <begin position="64"/>
        <end position="101"/>
    </location>
</feature>